<dbReference type="PANTHER" id="PTHR30287:SF1">
    <property type="entry name" value="INNER MEMBRANE PROTEIN"/>
    <property type="match status" value="1"/>
</dbReference>
<evidence type="ECO:0000256" key="7">
    <source>
        <dbReference type="SAM" id="Phobius"/>
    </source>
</evidence>
<evidence type="ECO:0000313" key="9">
    <source>
        <dbReference type="EMBL" id="BAC74209.1"/>
    </source>
</evidence>
<evidence type="ECO:0000256" key="2">
    <source>
        <dbReference type="ARBA" id="ARBA00022475"/>
    </source>
</evidence>
<evidence type="ECO:0000259" key="8">
    <source>
        <dbReference type="Pfam" id="PF02687"/>
    </source>
</evidence>
<organism evidence="9 10">
    <name type="scientific">Streptomyces avermitilis (strain ATCC 31267 / DSM 46492 / JCM 5070 / NBRC 14893 / NCIMB 12804 / NRRL 8165 / MA-4680)</name>
    <dbReference type="NCBI Taxonomy" id="227882"/>
    <lineage>
        <taxon>Bacteria</taxon>
        <taxon>Bacillati</taxon>
        <taxon>Actinomycetota</taxon>
        <taxon>Actinomycetes</taxon>
        <taxon>Kitasatosporales</taxon>
        <taxon>Streptomycetaceae</taxon>
        <taxon>Streptomyces</taxon>
    </lineage>
</organism>
<name>Q829B3_STRAW</name>
<dbReference type="AlphaFoldDB" id="Q829B3"/>
<feature type="transmembrane region" description="Helical" evidence="7">
    <location>
        <begin position="292"/>
        <end position="311"/>
    </location>
</feature>
<keyword evidence="2" id="KW-1003">Cell membrane</keyword>
<dbReference type="KEGG" id="sma:SAVERM_6498"/>
<feature type="transmembrane region" description="Helical" evidence="7">
    <location>
        <begin position="214"/>
        <end position="237"/>
    </location>
</feature>
<evidence type="ECO:0000256" key="4">
    <source>
        <dbReference type="ARBA" id="ARBA00022989"/>
    </source>
</evidence>
<feature type="domain" description="ABC3 transporter permease C-terminal" evidence="8">
    <location>
        <begin position="123"/>
        <end position="239"/>
    </location>
</feature>
<keyword evidence="3 7" id="KW-0812">Transmembrane</keyword>
<feature type="transmembrane region" description="Helical" evidence="7">
    <location>
        <begin position="117"/>
        <end position="145"/>
    </location>
</feature>
<comment type="subcellular location">
    <subcellularLocation>
        <location evidence="1">Cell membrane</location>
        <topology evidence="1">Multi-pass membrane protein</topology>
    </subcellularLocation>
</comment>
<keyword evidence="10" id="KW-1185">Reference proteome</keyword>
<feature type="transmembrane region" description="Helical" evidence="7">
    <location>
        <begin position="428"/>
        <end position="450"/>
    </location>
</feature>
<feature type="transmembrane region" description="Helical" evidence="7">
    <location>
        <begin position="384"/>
        <end position="407"/>
    </location>
</feature>
<sequence length="507" mass="52605">MRRRRWREHDPEPCHPRGWPAERPRRWGFPQPGAGAAPLSALGRSPWRKIHSSRQPGPMTTGLARAALRAHRPAFAGTAVAALFASTVVSAATSVLLATSADGLPARARAQLAESEVGGMAAVLLIGSIYMSIFVIASTMGTAVAQQYRELAMVRAIGARPRQVRRAVAGQALAASVPAALLGCLLGGFLARAWCAGMKEHGLLPREVVFHPAWLALPVCLGVAVVTSTLAALLSSLRFSLLRPARALAEAAAGRRHLGVLRAPLGLTALAGACALSVLLSHQPAEKAGQGAFLVLILCCAGVGLLGPRIVGPAARLVSALVGRLGPSARLAMLNVRSQPRRFSAAVVPLVLVVGFGLTKIALHTTAEHRTGSPGSPGEVWLDYAGTALYAGFAAIAAANTLCMISFERRRDIALLRVIGTQTRQIRAMAAWEAVVVAGTALLLGAAIALGTLAPILDTAFGSPVPYVPWTVLAGIGAGTLLLTLSATGLPVRAVMRRRAITVVGAA</sequence>
<feature type="region of interest" description="Disordered" evidence="6">
    <location>
        <begin position="1"/>
        <end position="35"/>
    </location>
</feature>
<dbReference type="Proteomes" id="UP000000428">
    <property type="component" value="Chromosome"/>
</dbReference>
<feature type="transmembrane region" description="Helical" evidence="7">
    <location>
        <begin position="172"/>
        <end position="194"/>
    </location>
</feature>
<dbReference type="PANTHER" id="PTHR30287">
    <property type="entry name" value="MEMBRANE COMPONENT OF PREDICTED ABC SUPERFAMILY METABOLITE UPTAKE TRANSPORTER"/>
    <property type="match status" value="1"/>
</dbReference>
<evidence type="ECO:0000256" key="6">
    <source>
        <dbReference type="SAM" id="MobiDB-lite"/>
    </source>
</evidence>
<reference evidence="9 10" key="2">
    <citation type="journal article" date="2003" name="Nat. Biotechnol.">
        <title>Complete genome sequence and comparative analysis of the industrial microorganism Streptomyces avermitilis.</title>
        <authorList>
            <person name="Ikeda H."/>
            <person name="Ishikawa J."/>
            <person name="Hanamoto A."/>
            <person name="Shinose M."/>
            <person name="Kikuchi H."/>
            <person name="Shiba T."/>
            <person name="Sakaki Y."/>
            <person name="Hattori M."/>
            <person name="Omura S."/>
        </authorList>
    </citation>
    <scope>NUCLEOTIDE SEQUENCE [LARGE SCALE GENOMIC DNA]</scope>
    <source>
        <strain evidence="10">ATCC 31267 / DSM 46492 / JCM 5070 / NBRC 14893 / NCIMB 12804 / NRRL 8165 / MA-4680</strain>
    </source>
</reference>
<proteinExistence type="predicted"/>
<evidence type="ECO:0000256" key="5">
    <source>
        <dbReference type="ARBA" id="ARBA00023136"/>
    </source>
</evidence>
<dbReference type="GO" id="GO:0005886">
    <property type="term" value="C:plasma membrane"/>
    <property type="evidence" value="ECO:0007669"/>
    <property type="project" value="UniProtKB-SubCell"/>
</dbReference>
<dbReference type="HOGENOM" id="CLU_012341_3_0_11"/>
<evidence type="ECO:0000256" key="1">
    <source>
        <dbReference type="ARBA" id="ARBA00004651"/>
    </source>
</evidence>
<keyword evidence="4 7" id="KW-1133">Transmembrane helix</keyword>
<accession>Q829B3</accession>
<reference evidence="9 10" key="3">
    <citation type="journal article" date="2014" name="J. Ind. Microbiol. Biotechnol.">
        <title>Genome mining of the Streptomyces avermitilis genome and development of genome-minimized hosts for heterologous expression of biosynthetic gene clusters.</title>
        <authorList>
            <person name="Ikeda H."/>
            <person name="Shin-ya K."/>
            <person name="Omura S."/>
        </authorList>
    </citation>
    <scope>NUCLEOTIDE SEQUENCE [LARGE SCALE GENOMIC DNA]</scope>
    <source>
        <strain evidence="10">ATCC 31267 / DSM 46492 / JCM 5070 / NBRC 14893 / NCIMB 12804 / NRRL 8165 / MA-4680</strain>
    </source>
</reference>
<feature type="transmembrane region" description="Helical" evidence="7">
    <location>
        <begin position="343"/>
        <end position="364"/>
    </location>
</feature>
<dbReference type="InterPro" id="IPR038766">
    <property type="entry name" value="Membrane_comp_ABC_pdt"/>
</dbReference>
<feature type="transmembrane region" description="Helical" evidence="7">
    <location>
        <begin position="74"/>
        <end position="97"/>
    </location>
</feature>
<feature type="compositionally biased region" description="Basic and acidic residues" evidence="6">
    <location>
        <begin position="7"/>
        <end position="25"/>
    </location>
</feature>
<feature type="transmembrane region" description="Helical" evidence="7">
    <location>
        <begin position="258"/>
        <end position="280"/>
    </location>
</feature>
<protein>
    <submittedName>
        <fullName evidence="9">Membrane protein</fullName>
    </submittedName>
</protein>
<reference evidence="9 10" key="1">
    <citation type="journal article" date="2001" name="Proc. Natl. Acad. Sci. U.S.A.">
        <title>Genome sequence of an industrial microorganism Streptomyces avermitilis: deducing the ability of producing secondary metabolites.</title>
        <authorList>
            <person name="Omura S."/>
            <person name="Ikeda H."/>
            <person name="Ishikawa J."/>
            <person name="Hanamoto A."/>
            <person name="Takahashi C."/>
            <person name="Shinose M."/>
            <person name="Takahashi Y."/>
            <person name="Horikawa H."/>
            <person name="Nakazawa H."/>
            <person name="Osonoe T."/>
            <person name="Kikuchi H."/>
            <person name="Shiba T."/>
            <person name="Sakaki Y."/>
            <person name="Hattori M."/>
        </authorList>
    </citation>
    <scope>NUCLEOTIDE SEQUENCE [LARGE SCALE GENOMIC DNA]</scope>
    <source>
        <strain evidence="10">ATCC 31267 / DSM 46492 / JCM 5070 / NBRC 14893 / NCIMB 12804 / NRRL 8165 / MA-4680</strain>
    </source>
</reference>
<dbReference type="eggNOG" id="COG0577">
    <property type="taxonomic scope" value="Bacteria"/>
</dbReference>
<feature type="domain" description="ABC3 transporter permease C-terminal" evidence="8">
    <location>
        <begin position="393"/>
        <end position="497"/>
    </location>
</feature>
<evidence type="ECO:0000313" key="10">
    <source>
        <dbReference type="Proteomes" id="UP000000428"/>
    </source>
</evidence>
<dbReference type="InterPro" id="IPR003838">
    <property type="entry name" value="ABC3_permease_C"/>
</dbReference>
<dbReference type="Pfam" id="PF02687">
    <property type="entry name" value="FtsX"/>
    <property type="match status" value="2"/>
</dbReference>
<evidence type="ECO:0000256" key="3">
    <source>
        <dbReference type="ARBA" id="ARBA00022692"/>
    </source>
</evidence>
<keyword evidence="5 7" id="KW-0472">Membrane</keyword>
<dbReference type="EMBL" id="BA000030">
    <property type="protein sequence ID" value="BAC74209.1"/>
    <property type="molecule type" value="Genomic_DNA"/>
</dbReference>
<gene>
    <name evidence="9" type="ORF">SAVERM_6498</name>
</gene>
<feature type="transmembrane region" description="Helical" evidence="7">
    <location>
        <begin position="470"/>
        <end position="490"/>
    </location>
</feature>